<protein>
    <submittedName>
        <fullName evidence="2">STAS domain-containing protein</fullName>
    </submittedName>
</protein>
<dbReference type="EMBL" id="JAUKWQ010000001">
    <property type="protein sequence ID" value="MDO1580512.1"/>
    <property type="molecule type" value="Genomic_DNA"/>
</dbReference>
<dbReference type="SUPFAM" id="SSF52091">
    <property type="entry name" value="SpoIIaa-like"/>
    <property type="match status" value="1"/>
</dbReference>
<dbReference type="InterPro" id="IPR002645">
    <property type="entry name" value="STAS_dom"/>
</dbReference>
<keyword evidence="3" id="KW-1185">Reference proteome</keyword>
<reference evidence="2" key="1">
    <citation type="journal article" date="2015" name="Int. J. Syst. Evol. Microbiol.">
        <title>Rhizobium oryzicola sp. nov., potential plant-growth-promoting endophytic bacteria isolated from rice roots.</title>
        <authorList>
            <person name="Zhang X.X."/>
            <person name="Gao J.S."/>
            <person name="Cao Y.H."/>
            <person name="Sheirdil R.A."/>
            <person name="Wang X.C."/>
            <person name="Zhang L."/>
        </authorList>
    </citation>
    <scope>NUCLEOTIDE SEQUENCE</scope>
    <source>
        <strain evidence="2">05753</strain>
    </source>
</reference>
<evidence type="ECO:0000313" key="2">
    <source>
        <dbReference type="EMBL" id="MDO1580512.1"/>
    </source>
</evidence>
<dbReference type="RefSeq" id="WP_302074677.1">
    <property type="nucleotide sequence ID" value="NZ_JAUKWQ010000001.1"/>
</dbReference>
<dbReference type="InterPro" id="IPR058548">
    <property type="entry name" value="MlaB-like_STAS"/>
</dbReference>
<dbReference type="Gene3D" id="3.30.750.24">
    <property type="entry name" value="STAS domain"/>
    <property type="match status" value="1"/>
</dbReference>
<comment type="caution">
    <text evidence="2">The sequence shown here is derived from an EMBL/GenBank/DDBJ whole genome shotgun (WGS) entry which is preliminary data.</text>
</comment>
<feature type="domain" description="STAS" evidence="1">
    <location>
        <begin position="22"/>
        <end position="120"/>
    </location>
</feature>
<evidence type="ECO:0000313" key="3">
    <source>
        <dbReference type="Proteomes" id="UP001169006"/>
    </source>
</evidence>
<organism evidence="2 3">
    <name type="scientific">Rhizobium oryzicola</name>
    <dbReference type="NCBI Taxonomy" id="1232668"/>
    <lineage>
        <taxon>Bacteria</taxon>
        <taxon>Pseudomonadati</taxon>
        <taxon>Pseudomonadota</taxon>
        <taxon>Alphaproteobacteria</taxon>
        <taxon>Hyphomicrobiales</taxon>
        <taxon>Rhizobiaceae</taxon>
        <taxon>Rhizobium/Agrobacterium group</taxon>
        <taxon>Rhizobium</taxon>
    </lineage>
</organism>
<evidence type="ECO:0000259" key="1">
    <source>
        <dbReference type="PROSITE" id="PS50801"/>
    </source>
</evidence>
<name>A0ABT8SPQ1_9HYPH</name>
<proteinExistence type="predicted"/>
<dbReference type="PROSITE" id="PS50801">
    <property type="entry name" value="STAS"/>
    <property type="match status" value="1"/>
</dbReference>
<accession>A0ABT8SPQ1</accession>
<dbReference type="Pfam" id="PF13466">
    <property type="entry name" value="STAS_2"/>
    <property type="match status" value="1"/>
</dbReference>
<gene>
    <name evidence="2" type="ORF">Q2T52_00230</name>
</gene>
<reference evidence="2" key="2">
    <citation type="submission" date="2023-07" db="EMBL/GenBank/DDBJ databases">
        <authorList>
            <person name="Sun H."/>
        </authorList>
    </citation>
    <scope>NUCLEOTIDE SEQUENCE</scope>
    <source>
        <strain evidence="2">05753</strain>
    </source>
</reference>
<sequence>MRPTPFCLGVPLPSNTPVSLPLSLPGQLTIRTIAAIQEELLSALAGNGSIILDIPEDAQADLSFVQLIEAARIYAGTAGKQLSLKQPASGQVLEVLDRGGFLQDMAAEDQRFWLHERTVQ</sequence>
<dbReference type="InterPro" id="IPR036513">
    <property type="entry name" value="STAS_dom_sf"/>
</dbReference>
<dbReference type="Proteomes" id="UP001169006">
    <property type="component" value="Unassembled WGS sequence"/>
</dbReference>